<dbReference type="NCBIfam" id="TIGR00728">
    <property type="entry name" value="OPT_sfam"/>
    <property type="match status" value="1"/>
</dbReference>
<dbReference type="GO" id="GO:0035673">
    <property type="term" value="F:oligopeptide transmembrane transporter activity"/>
    <property type="evidence" value="ECO:0007669"/>
    <property type="project" value="InterPro"/>
</dbReference>
<keyword evidence="3" id="KW-0813">Transport</keyword>
<feature type="transmembrane region" description="Helical" evidence="10">
    <location>
        <begin position="192"/>
        <end position="214"/>
    </location>
</feature>
<feature type="non-terminal residue" evidence="11">
    <location>
        <position position="378"/>
    </location>
</feature>
<dbReference type="GO" id="GO:0015031">
    <property type="term" value="P:protein transport"/>
    <property type="evidence" value="ECO:0007669"/>
    <property type="project" value="UniProtKB-KW"/>
</dbReference>
<accession>A0A9P8LCQ8</accession>
<dbReference type="InterPro" id="IPR004648">
    <property type="entry name" value="Oligpept_transpt"/>
</dbReference>
<evidence type="ECO:0000256" key="10">
    <source>
        <dbReference type="SAM" id="Phobius"/>
    </source>
</evidence>
<comment type="caution">
    <text evidence="11">The sequence shown here is derived from an EMBL/GenBank/DDBJ whole genome shotgun (WGS) entry which is preliminary data.</text>
</comment>
<feature type="transmembrane region" description="Helical" evidence="10">
    <location>
        <begin position="43"/>
        <end position="66"/>
    </location>
</feature>
<dbReference type="GO" id="GO:0016020">
    <property type="term" value="C:membrane"/>
    <property type="evidence" value="ECO:0007669"/>
    <property type="project" value="UniProtKB-SubCell"/>
</dbReference>
<feature type="region of interest" description="Disordered" evidence="9">
    <location>
        <begin position="88"/>
        <end position="132"/>
    </location>
</feature>
<organism evidence="11 12">
    <name type="scientific">Trichoglossum hirsutum</name>
    <dbReference type="NCBI Taxonomy" id="265104"/>
    <lineage>
        <taxon>Eukaryota</taxon>
        <taxon>Fungi</taxon>
        <taxon>Dikarya</taxon>
        <taxon>Ascomycota</taxon>
        <taxon>Pezizomycotina</taxon>
        <taxon>Geoglossomycetes</taxon>
        <taxon>Geoglossales</taxon>
        <taxon>Geoglossaceae</taxon>
        <taxon>Trichoglossum</taxon>
    </lineage>
</organism>
<feature type="transmembrane region" description="Helical" evidence="10">
    <location>
        <begin position="261"/>
        <end position="280"/>
    </location>
</feature>
<keyword evidence="8 10" id="KW-0472">Membrane</keyword>
<evidence type="ECO:0000256" key="6">
    <source>
        <dbReference type="ARBA" id="ARBA00022927"/>
    </source>
</evidence>
<comment type="similarity">
    <text evidence="2">Belongs to the oligopeptide OPT transporter family.</text>
</comment>
<evidence type="ECO:0000313" key="12">
    <source>
        <dbReference type="Proteomes" id="UP000750711"/>
    </source>
</evidence>
<evidence type="ECO:0000256" key="1">
    <source>
        <dbReference type="ARBA" id="ARBA00004141"/>
    </source>
</evidence>
<dbReference type="Proteomes" id="UP000750711">
    <property type="component" value="Unassembled WGS sequence"/>
</dbReference>
<sequence>MPILSSAVFDNKGRPYDVAKILTPDFLFDEEAYQRYSRVFLPITYVLSYGLQFAALAALVTHTACWHGRDIWRQWKRSLIETEAERTNKTYQPLPTTSRDNLNSANGKFIGANKRSRRDDRRQSLSSNPGLDNLMGGEDVHCRLMRRYDDAPISWYLITFAIMTAIASTQGLKFAADLKLGHYMKIPPRTLFTVQMVSTVVSSFIQILVLNWMFGNIPRICTPEAMNGFTCPIARVHFNGSILWGVVGPKRFFGEKGIYRPLTWAFLGGAIAPIGVWLLGRGSRRSVWRKVNLPVLLGSLSWIPPATGLNFSVWAIACFLFNYVVRRRAPAWWGKYTMTLSAALDSSLAFGLVTVFFGFVYPGWTDGFKWWGTEVYKQ</sequence>
<keyword evidence="7 10" id="KW-1133">Transmembrane helix</keyword>
<reference evidence="11" key="1">
    <citation type="submission" date="2021-03" db="EMBL/GenBank/DDBJ databases">
        <title>Comparative genomics and phylogenomic investigation of the class Geoglossomycetes provide insights into ecological specialization and systematics.</title>
        <authorList>
            <person name="Melie T."/>
            <person name="Pirro S."/>
            <person name="Miller A.N."/>
            <person name="Quandt A."/>
        </authorList>
    </citation>
    <scope>NUCLEOTIDE SEQUENCE</scope>
    <source>
        <strain evidence="11">CAQ_001_2017</strain>
    </source>
</reference>
<evidence type="ECO:0000256" key="4">
    <source>
        <dbReference type="ARBA" id="ARBA00022692"/>
    </source>
</evidence>
<comment type="subcellular location">
    <subcellularLocation>
        <location evidence="1">Membrane</location>
        <topology evidence="1">Multi-pass membrane protein</topology>
    </subcellularLocation>
</comment>
<proteinExistence type="inferred from homology"/>
<evidence type="ECO:0000256" key="8">
    <source>
        <dbReference type="ARBA" id="ARBA00023136"/>
    </source>
</evidence>
<name>A0A9P8LCQ8_9PEZI</name>
<dbReference type="AlphaFoldDB" id="A0A9P8LCQ8"/>
<feature type="transmembrane region" description="Helical" evidence="10">
    <location>
        <begin position="153"/>
        <end position="172"/>
    </location>
</feature>
<dbReference type="InterPro" id="IPR004813">
    <property type="entry name" value="OPT"/>
</dbReference>
<dbReference type="EMBL" id="JAGHQM010000481">
    <property type="protein sequence ID" value="KAH0559955.1"/>
    <property type="molecule type" value="Genomic_DNA"/>
</dbReference>
<evidence type="ECO:0000256" key="9">
    <source>
        <dbReference type="SAM" id="MobiDB-lite"/>
    </source>
</evidence>
<keyword evidence="5" id="KW-0571">Peptide transport</keyword>
<evidence type="ECO:0000256" key="2">
    <source>
        <dbReference type="ARBA" id="ARBA00008807"/>
    </source>
</evidence>
<gene>
    <name evidence="11" type="ORF">GP486_003530</name>
</gene>
<feature type="compositionally biased region" description="Polar residues" evidence="9">
    <location>
        <begin position="89"/>
        <end position="106"/>
    </location>
</feature>
<dbReference type="Pfam" id="PF03169">
    <property type="entry name" value="OPT"/>
    <property type="match status" value="1"/>
</dbReference>
<evidence type="ECO:0000256" key="3">
    <source>
        <dbReference type="ARBA" id="ARBA00022448"/>
    </source>
</evidence>
<keyword evidence="12" id="KW-1185">Reference proteome</keyword>
<keyword evidence="6" id="KW-0653">Protein transport</keyword>
<feature type="transmembrane region" description="Helical" evidence="10">
    <location>
        <begin position="337"/>
        <end position="361"/>
    </location>
</feature>
<evidence type="ECO:0000313" key="11">
    <source>
        <dbReference type="EMBL" id="KAH0559955.1"/>
    </source>
</evidence>
<dbReference type="PANTHER" id="PTHR22601">
    <property type="entry name" value="ISP4 LIKE PROTEIN"/>
    <property type="match status" value="1"/>
</dbReference>
<feature type="transmembrane region" description="Helical" evidence="10">
    <location>
        <begin position="300"/>
        <end position="325"/>
    </location>
</feature>
<protein>
    <submittedName>
        <fullName evidence="11">Uncharacterized protein</fullName>
    </submittedName>
</protein>
<keyword evidence="4 10" id="KW-0812">Transmembrane</keyword>
<evidence type="ECO:0000256" key="5">
    <source>
        <dbReference type="ARBA" id="ARBA00022856"/>
    </source>
</evidence>
<evidence type="ECO:0000256" key="7">
    <source>
        <dbReference type="ARBA" id="ARBA00022989"/>
    </source>
</evidence>